<evidence type="ECO:0000313" key="4">
    <source>
        <dbReference type="Proteomes" id="UP000565441"/>
    </source>
</evidence>
<feature type="transmembrane region" description="Helical" evidence="2">
    <location>
        <begin position="245"/>
        <end position="263"/>
    </location>
</feature>
<gene>
    <name evidence="3" type="ORF">D9615_004674</name>
</gene>
<keyword evidence="2" id="KW-0472">Membrane</keyword>
<dbReference type="EMBL" id="JAACJP010000013">
    <property type="protein sequence ID" value="KAF5380580.1"/>
    <property type="molecule type" value="Genomic_DNA"/>
</dbReference>
<feature type="transmembrane region" description="Helical" evidence="2">
    <location>
        <begin position="211"/>
        <end position="233"/>
    </location>
</feature>
<reference evidence="3 4" key="1">
    <citation type="journal article" date="2020" name="ISME J.">
        <title>Uncovering the hidden diversity of litter-decomposition mechanisms in mushroom-forming fungi.</title>
        <authorList>
            <person name="Floudas D."/>
            <person name="Bentzer J."/>
            <person name="Ahren D."/>
            <person name="Johansson T."/>
            <person name="Persson P."/>
            <person name="Tunlid A."/>
        </authorList>
    </citation>
    <scope>NUCLEOTIDE SEQUENCE [LARGE SCALE GENOMIC DNA]</scope>
    <source>
        <strain evidence="3 4">CBS 661.87</strain>
    </source>
</reference>
<proteinExistence type="predicted"/>
<protein>
    <submittedName>
        <fullName evidence="3">Uncharacterized protein</fullName>
    </submittedName>
</protein>
<keyword evidence="2" id="KW-1133">Transmembrane helix</keyword>
<comment type="caution">
    <text evidence="3">The sequence shown here is derived from an EMBL/GenBank/DDBJ whole genome shotgun (WGS) entry which is preliminary data.</text>
</comment>
<feature type="transmembrane region" description="Helical" evidence="2">
    <location>
        <begin position="20"/>
        <end position="42"/>
    </location>
</feature>
<accession>A0A8H5HCN1</accession>
<dbReference type="OrthoDB" id="2905268at2759"/>
<evidence type="ECO:0000256" key="1">
    <source>
        <dbReference type="SAM" id="MobiDB-lite"/>
    </source>
</evidence>
<organism evidence="3 4">
    <name type="scientific">Tricholomella constricta</name>
    <dbReference type="NCBI Taxonomy" id="117010"/>
    <lineage>
        <taxon>Eukaryota</taxon>
        <taxon>Fungi</taxon>
        <taxon>Dikarya</taxon>
        <taxon>Basidiomycota</taxon>
        <taxon>Agaricomycotina</taxon>
        <taxon>Agaricomycetes</taxon>
        <taxon>Agaricomycetidae</taxon>
        <taxon>Agaricales</taxon>
        <taxon>Tricholomatineae</taxon>
        <taxon>Lyophyllaceae</taxon>
        <taxon>Tricholomella</taxon>
    </lineage>
</organism>
<dbReference type="AlphaFoldDB" id="A0A8H5HCN1"/>
<sequence>MSSGTPDTDLWLERSRFNGMLLGGVSYGVYFLLTMQAIISLVKKARQRAAFTHLVLLSYIIITFILATIGFAGNAKYTQTIWIDSRDVPGGPPVLITTELDFWINRMALSCYYVMEWFMSALLLYRCIIIWDRNIAVVVLMTSLFLGSIAMSVLVLVQSRIKDFYDINVQIAYLSLTVGTNILYTLLVVTRLLMAHGDVKRNMGKEQAGTYITIIAMIVESAAMYSVLGVLYIASFATHSNCSNLIFLSISHVQGIAQLLIILRVAEGRAFTGTVQTRSRATTTLEFGVPASHSHGNVSSSEDQRTTVMGGGSAANLKKQPSGLTSIFRSDSSKELTVIS</sequence>
<evidence type="ECO:0000256" key="2">
    <source>
        <dbReference type="SAM" id="Phobius"/>
    </source>
</evidence>
<feature type="region of interest" description="Disordered" evidence="1">
    <location>
        <begin position="291"/>
        <end position="319"/>
    </location>
</feature>
<feature type="transmembrane region" description="Helical" evidence="2">
    <location>
        <begin position="103"/>
        <end position="125"/>
    </location>
</feature>
<dbReference type="Proteomes" id="UP000565441">
    <property type="component" value="Unassembled WGS sequence"/>
</dbReference>
<feature type="transmembrane region" description="Helical" evidence="2">
    <location>
        <begin position="137"/>
        <end position="159"/>
    </location>
</feature>
<feature type="transmembrane region" description="Helical" evidence="2">
    <location>
        <begin position="171"/>
        <end position="190"/>
    </location>
</feature>
<keyword evidence="4" id="KW-1185">Reference proteome</keyword>
<keyword evidence="2" id="KW-0812">Transmembrane</keyword>
<evidence type="ECO:0000313" key="3">
    <source>
        <dbReference type="EMBL" id="KAF5380580.1"/>
    </source>
</evidence>
<name>A0A8H5HCN1_9AGAR</name>
<feature type="transmembrane region" description="Helical" evidence="2">
    <location>
        <begin position="54"/>
        <end position="72"/>
    </location>
</feature>